<evidence type="ECO:0000259" key="6">
    <source>
        <dbReference type="SMART" id="SM00893"/>
    </source>
</evidence>
<dbReference type="PANTHER" id="PTHR21294">
    <property type="entry name" value="ELECTRON TRANSFER FLAVOPROTEIN BETA-SUBUNIT"/>
    <property type="match status" value="1"/>
</dbReference>
<dbReference type="EMBL" id="JANUGW010000019">
    <property type="protein sequence ID" value="MCS0584159.1"/>
    <property type="molecule type" value="Genomic_DNA"/>
</dbReference>
<dbReference type="Pfam" id="PF01012">
    <property type="entry name" value="ETF"/>
    <property type="match status" value="1"/>
</dbReference>
<organism evidence="7 8">
    <name type="scientific">Massilia pinisoli</name>
    <dbReference type="NCBI Taxonomy" id="1772194"/>
    <lineage>
        <taxon>Bacteria</taxon>
        <taxon>Pseudomonadati</taxon>
        <taxon>Pseudomonadota</taxon>
        <taxon>Betaproteobacteria</taxon>
        <taxon>Burkholderiales</taxon>
        <taxon>Oxalobacteraceae</taxon>
        <taxon>Telluria group</taxon>
        <taxon>Massilia</taxon>
    </lineage>
</organism>
<dbReference type="RefSeq" id="WP_258818724.1">
    <property type="nucleotide sequence ID" value="NZ_JANUGW010000019.1"/>
</dbReference>
<dbReference type="InterPro" id="IPR012255">
    <property type="entry name" value="ETF_b"/>
</dbReference>
<comment type="similarity">
    <text evidence="1">Belongs to the ETF beta-subunit/FixA family.</text>
</comment>
<dbReference type="PANTHER" id="PTHR21294:SF8">
    <property type="entry name" value="ELECTRON TRANSFER FLAVOPROTEIN SUBUNIT BETA"/>
    <property type="match status" value="1"/>
</dbReference>
<dbReference type="InterPro" id="IPR033948">
    <property type="entry name" value="ETF_beta_N"/>
</dbReference>
<keyword evidence="4" id="KW-0249">Electron transport</keyword>
<evidence type="ECO:0000256" key="2">
    <source>
        <dbReference type="ARBA" id="ARBA00016797"/>
    </source>
</evidence>
<protein>
    <recommendedName>
        <fullName evidence="2">Electron transfer flavoprotein subunit beta</fullName>
    </recommendedName>
    <alternativeName>
        <fullName evidence="5">Electron transfer flavoprotein small subunit</fullName>
    </alternativeName>
</protein>
<dbReference type="Proteomes" id="UP001204151">
    <property type="component" value="Unassembled WGS sequence"/>
</dbReference>
<sequence>MNILVPVKRVADPNVKVRVKPDGSGIDLANVKMAINPFDEIAVEEAVRLKEAGHAAEVIAVSCGPDACQDVLRTALGLGADRAILLQTDAELQPLAVAKLLAAIVRREVPQLVILGKQAVDDDCNQTGQLLAAMLGWPQGTFASSVRVAGASLTVTRDVDGGVETVELALPAVVTADLRLNAPRFVSLPNLMKAKKKRLDVVRAETLGVDLAPRWHTLNVGAPPLRKPGVLVPDAAALVHRLKHEAQVI</sequence>
<evidence type="ECO:0000256" key="5">
    <source>
        <dbReference type="ARBA" id="ARBA00042002"/>
    </source>
</evidence>
<keyword evidence="8" id="KW-1185">Reference proteome</keyword>
<dbReference type="InterPro" id="IPR014729">
    <property type="entry name" value="Rossmann-like_a/b/a_fold"/>
</dbReference>
<keyword evidence="3" id="KW-0813">Transport</keyword>
<name>A0ABT1ZWA3_9BURK</name>
<comment type="caution">
    <text evidence="7">The sequence shown here is derived from an EMBL/GenBank/DDBJ whole genome shotgun (WGS) entry which is preliminary data.</text>
</comment>
<proteinExistence type="inferred from homology"/>
<dbReference type="Gene3D" id="3.40.50.620">
    <property type="entry name" value="HUPs"/>
    <property type="match status" value="1"/>
</dbReference>
<dbReference type="InterPro" id="IPR014730">
    <property type="entry name" value="ETF_a/b_N"/>
</dbReference>
<dbReference type="SUPFAM" id="SSF52402">
    <property type="entry name" value="Adenine nucleotide alpha hydrolases-like"/>
    <property type="match status" value="1"/>
</dbReference>
<dbReference type="PIRSF" id="PIRSF000090">
    <property type="entry name" value="Beta-ETF"/>
    <property type="match status" value="1"/>
</dbReference>
<feature type="domain" description="Electron transfer flavoprotein alpha/beta-subunit N-terminal" evidence="6">
    <location>
        <begin position="23"/>
        <end position="211"/>
    </location>
</feature>
<dbReference type="PROSITE" id="PS01065">
    <property type="entry name" value="ETF_BETA"/>
    <property type="match status" value="1"/>
</dbReference>
<evidence type="ECO:0000256" key="3">
    <source>
        <dbReference type="ARBA" id="ARBA00022448"/>
    </source>
</evidence>
<accession>A0ABT1ZWA3</accession>
<reference evidence="7 8" key="1">
    <citation type="submission" date="2022-08" db="EMBL/GenBank/DDBJ databases">
        <title>Reclassification of Massilia species as members of the genera Telluria, Duganella, Pseudoduganella, Mokoshia gen. nov. and Zemynaea gen. nov. using orthogonal and non-orthogonal genome-based approaches.</title>
        <authorList>
            <person name="Bowman J.P."/>
        </authorList>
    </citation>
    <scope>NUCLEOTIDE SEQUENCE [LARGE SCALE GENOMIC DNA]</scope>
    <source>
        <strain evidence="7 8">JCM 31316</strain>
    </source>
</reference>
<gene>
    <name evidence="7" type="ORF">NX784_21400</name>
</gene>
<evidence type="ECO:0000256" key="1">
    <source>
        <dbReference type="ARBA" id="ARBA00007557"/>
    </source>
</evidence>
<evidence type="ECO:0000256" key="4">
    <source>
        <dbReference type="ARBA" id="ARBA00022982"/>
    </source>
</evidence>
<evidence type="ECO:0000313" key="7">
    <source>
        <dbReference type="EMBL" id="MCS0584159.1"/>
    </source>
</evidence>
<dbReference type="SMART" id="SM00893">
    <property type="entry name" value="ETF"/>
    <property type="match status" value="1"/>
</dbReference>
<dbReference type="InterPro" id="IPR000049">
    <property type="entry name" value="ET-Flavoprotein_bsu_CS"/>
</dbReference>
<evidence type="ECO:0000313" key="8">
    <source>
        <dbReference type="Proteomes" id="UP001204151"/>
    </source>
</evidence>
<dbReference type="CDD" id="cd01714">
    <property type="entry name" value="ETF_beta"/>
    <property type="match status" value="1"/>
</dbReference>